<keyword evidence="2" id="KW-1185">Reference proteome</keyword>
<dbReference type="AlphaFoldDB" id="A0A1I7XYJ8"/>
<accession>A0A1I7XYJ8</accession>
<evidence type="ECO:0000313" key="3">
    <source>
        <dbReference type="WBParaSite" id="L893_g10780.t1"/>
    </source>
</evidence>
<keyword evidence="1" id="KW-0732">Signal</keyword>
<feature type="chain" id="PRO_5012972517" evidence="1">
    <location>
        <begin position="16"/>
        <end position="128"/>
    </location>
</feature>
<dbReference type="Proteomes" id="UP000095287">
    <property type="component" value="Unplaced"/>
</dbReference>
<evidence type="ECO:0000256" key="1">
    <source>
        <dbReference type="SAM" id="SignalP"/>
    </source>
</evidence>
<reference evidence="3" key="1">
    <citation type="submission" date="2016-11" db="UniProtKB">
        <authorList>
            <consortium name="WormBaseParasite"/>
        </authorList>
    </citation>
    <scope>IDENTIFICATION</scope>
</reference>
<organism evidence="2 3">
    <name type="scientific">Steinernema glaseri</name>
    <dbReference type="NCBI Taxonomy" id="37863"/>
    <lineage>
        <taxon>Eukaryota</taxon>
        <taxon>Metazoa</taxon>
        <taxon>Ecdysozoa</taxon>
        <taxon>Nematoda</taxon>
        <taxon>Chromadorea</taxon>
        <taxon>Rhabditida</taxon>
        <taxon>Tylenchina</taxon>
        <taxon>Panagrolaimomorpha</taxon>
        <taxon>Strongyloidoidea</taxon>
        <taxon>Steinernematidae</taxon>
        <taxon>Steinernema</taxon>
    </lineage>
</organism>
<name>A0A1I7XYJ8_9BILA</name>
<proteinExistence type="predicted"/>
<evidence type="ECO:0000313" key="2">
    <source>
        <dbReference type="Proteomes" id="UP000095287"/>
    </source>
</evidence>
<sequence length="128" mass="14523">MKWLLLLSLASFCLGKLYVRRMADGKIGYGSDGEIVTNKTPRDCVALWQDENTLPIMFVYNSVKKTCTPLKSVSGTKEAMYGEEGYMIDQSERLCQKNITGTFQYLLCQPQLFLPKFRNVDKTTSSTN</sequence>
<dbReference type="WBParaSite" id="L893_g10780.t1">
    <property type="protein sequence ID" value="L893_g10780.t1"/>
    <property type="gene ID" value="L893_g10780"/>
</dbReference>
<feature type="signal peptide" evidence="1">
    <location>
        <begin position="1"/>
        <end position="15"/>
    </location>
</feature>
<protein>
    <submittedName>
        <fullName evidence="3">Secreted protein</fullName>
    </submittedName>
</protein>